<sequence length="83" mass="8832">VANLSWLQRTVATELFGVPPTATADEALADLLKAEELNPGQLDNLLFIAKCYLAKGSVWFTFENTGVSGISSPSLFSIISGQS</sequence>
<dbReference type="GO" id="GO:0005739">
    <property type="term" value="C:mitochondrion"/>
    <property type="evidence" value="ECO:0007669"/>
    <property type="project" value="TreeGrafter"/>
</dbReference>
<keyword evidence="2" id="KW-0963">Cytoplasm</keyword>
<proteinExistence type="predicted"/>
<organism evidence="6 7">
    <name type="scientific">Toxocara canis</name>
    <name type="common">Canine roundworm</name>
    <dbReference type="NCBI Taxonomy" id="6265"/>
    <lineage>
        <taxon>Eukaryota</taxon>
        <taxon>Metazoa</taxon>
        <taxon>Ecdysozoa</taxon>
        <taxon>Nematoda</taxon>
        <taxon>Chromadorea</taxon>
        <taxon>Rhabditida</taxon>
        <taxon>Spirurina</taxon>
        <taxon>Ascaridomorpha</taxon>
        <taxon>Ascaridoidea</taxon>
        <taxon>Toxocaridae</taxon>
        <taxon>Toxocara</taxon>
    </lineage>
</organism>
<evidence type="ECO:0000256" key="5">
    <source>
        <dbReference type="ARBA" id="ARBA00023212"/>
    </source>
</evidence>
<evidence type="ECO:0000256" key="1">
    <source>
        <dbReference type="ARBA" id="ARBA00004245"/>
    </source>
</evidence>
<reference evidence="6 7" key="1">
    <citation type="submission" date="2014-11" db="EMBL/GenBank/DDBJ databases">
        <title>Genetic blueprint of the zoonotic pathogen Toxocara canis.</title>
        <authorList>
            <person name="Zhu X.-Q."/>
            <person name="Korhonen P.K."/>
            <person name="Cai H."/>
            <person name="Young N.D."/>
            <person name="Nejsum P."/>
            <person name="von Samson-Himmelstjerna G."/>
            <person name="Boag P.R."/>
            <person name="Tan P."/>
            <person name="Li Q."/>
            <person name="Min J."/>
            <person name="Yang Y."/>
            <person name="Wang X."/>
            <person name="Fang X."/>
            <person name="Hall R.S."/>
            <person name="Hofmann A."/>
            <person name="Sternberg P.W."/>
            <person name="Jex A.R."/>
            <person name="Gasser R.B."/>
        </authorList>
    </citation>
    <scope>NUCLEOTIDE SEQUENCE [LARGE SCALE GENOMIC DNA]</scope>
    <source>
        <strain evidence="6">PN_DK_2014</strain>
    </source>
</reference>
<dbReference type="GO" id="GO:0005876">
    <property type="term" value="C:spindle microtubule"/>
    <property type="evidence" value="ECO:0007669"/>
    <property type="project" value="TreeGrafter"/>
</dbReference>
<name>A0A0B2VW89_TOXCA</name>
<gene>
    <name evidence="6" type="primary">rmdn2</name>
    <name evidence="6" type="ORF">Tcan_08660</name>
</gene>
<dbReference type="PANTHER" id="PTHR16056">
    <property type="entry name" value="REGULATOR OF MICROTUBULE DYNAMICS PROTEIN"/>
    <property type="match status" value="1"/>
</dbReference>
<dbReference type="EMBL" id="JPKZ01000692">
    <property type="protein sequence ID" value="KHN85943.1"/>
    <property type="molecule type" value="Genomic_DNA"/>
</dbReference>
<keyword evidence="7" id="KW-1185">Reference proteome</keyword>
<comment type="caution">
    <text evidence="6">The sequence shown here is derived from an EMBL/GenBank/DDBJ whole genome shotgun (WGS) entry which is preliminary data.</text>
</comment>
<dbReference type="PANTHER" id="PTHR16056:SF16">
    <property type="entry name" value="REGULATOR OF MICROTUBULE DYNAMICS PROTEIN 1"/>
    <property type="match status" value="1"/>
</dbReference>
<dbReference type="InterPro" id="IPR049039">
    <property type="entry name" value="RMD1-3_a_helical_rpt"/>
</dbReference>
<dbReference type="GO" id="GO:0008017">
    <property type="term" value="F:microtubule binding"/>
    <property type="evidence" value="ECO:0007669"/>
    <property type="project" value="TreeGrafter"/>
</dbReference>
<evidence type="ECO:0000313" key="6">
    <source>
        <dbReference type="EMBL" id="KHN85943.1"/>
    </source>
</evidence>
<evidence type="ECO:0000313" key="7">
    <source>
        <dbReference type="Proteomes" id="UP000031036"/>
    </source>
</evidence>
<dbReference type="Pfam" id="PF21033">
    <property type="entry name" value="RMD1-3"/>
    <property type="match status" value="1"/>
</dbReference>
<comment type="subcellular location">
    <subcellularLocation>
        <location evidence="1">Cytoplasm</location>
        <location evidence="1">Cytoskeleton</location>
    </subcellularLocation>
</comment>
<accession>A0A0B2VW89</accession>
<dbReference type="Proteomes" id="UP000031036">
    <property type="component" value="Unassembled WGS sequence"/>
</dbReference>
<evidence type="ECO:0000256" key="4">
    <source>
        <dbReference type="ARBA" id="ARBA00022803"/>
    </source>
</evidence>
<keyword evidence="4" id="KW-0802">TPR repeat</keyword>
<evidence type="ECO:0000256" key="2">
    <source>
        <dbReference type="ARBA" id="ARBA00022490"/>
    </source>
</evidence>
<dbReference type="GO" id="GO:0097431">
    <property type="term" value="C:mitotic spindle pole"/>
    <property type="evidence" value="ECO:0007669"/>
    <property type="project" value="TreeGrafter"/>
</dbReference>
<keyword evidence="5" id="KW-0206">Cytoskeleton</keyword>
<protein>
    <submittedName>
        <fullName evidence="6">Regulator of microtubule dynamics protein 2</fullName>
    </submittedName>
</protein>
<evidence type="ECO:0000256" key="3">
    <source>
        <dbReference type="ARBA" id="ARBA00022737"/>
    </source>
</evidence>
<dbReference type="STRING" id="6265.A0A0B2VW89"/>
<dbReference type="AlphaFoldDB" id="A0A0B2VW89"/>
<keyword evidence="3" id="KW-0677">Repeat</keyword>
<feature type="non-terminal residue" evidence="6">
    <location>
        <position position="1"/>
    </location>
</feature>